<dbReference type="InterPro" id="IPR000719">
    <property type="entry name" value="Prot_kinase_dom"/>
</dbReference>
<dbReference type="Pfam" id="PF23606">
    <property type="entry name" value="HEAT_ULK4"/>
    <property type="match status" value="1"/>
</dbReference>
<dbReference type="GO" id="GO:0005524">
    <property type="term" value="F:ATP binding"/>
    <property type="evidence" value="ECO:0007669"/>
    <property type="project" value="InterPro"/>
</dbReference>
<proteinExistence type="predicted"/>
<evidence type="ECO:0000313" key="3">
    <source>
        <dbReference type="EMBL" id="KAK6166743.1"/>
    </source>
</evidence>
<dbReference type="PROSITE" id="PS50011">
    <property type="entry name" value="PROTEIN_KINASE_DOM"/>
    <property type="match status" value="1"/>
</dbReference>
<evidence type="ECO:0000256" key="1">
    <source>
        <dbReference type="SAM" id="MobiDB-lite"/>
    </source>
</evidence>
<protein>
    <recommendedName>
        <fullName evidence="2">Protein kinase domain-containing protein</fullName>
    </recommendedName>
</protein>
<gene>
    <name evidence="3" type="ORF">SNE40_023371</name>
</gene>
<dbReference type="Gene3D" id="1.10.510.10">
    <property type="entry name" value="Transferase(Phosphotransferase) domain 1"/>
    <property type="match status" value="1"/>
</dbReference>
<feature type="region of interest" description="Disordered" evidence="1">
    <location>
        <begin position="328"/>
        <end position="364"/>
    </location>
</feature>
<dbReference type="SUPFAM" id="SSF48371">
    <property type="entry name" value="ARM repeat"/>
    <property type="match status" value="1"/>
</dbReference>
<evidence type="ECO:0000259" key="2">
    <source>
        <dbReference type="PROSITE" id="PS50011"/>
    </source>
</evidence>
<sequence length="1292" mass="143849">MENFVLYESLGKKEHVTIYKGRRKGTIHFVAIHCIDKCKRPEVTNTVRMTHDISHNNIVQFYEWYETSNHLWLVVELCTGGTLSSIISQDGCLPESSVRSFGVDLVVGLHHIHSLGIIFNDLQPSKVLLDTTGALKYGDFGLSKGEGENLEELFHGFADAGDQWNPENMEEVYNNIVTRGNPSYSAPEIFQGREPSVLSDLWSLGCILYELFTGHPPFLSESLEQLKNKIITQDFPPPKVRGTRFSAKPSPDYLNLLEGLLQKDPTRRLGWPGLVNHPFWQDKLSDLAKDLIMSQDVQGSVTFTGRSSVFEHGGGSVLGKIKGLDLMTDRPTSRLDTGDGTRPGSTMGEYLRPKTAPGSDGGESLFTLSARPHTASQPDERVASPFRTLQSPLTTREPIVRDETDGPTNEVLQYIYHPSDFIVTSIVDNPKIQKLASTKYDTKTLLVPPYTVEKLLALPEKDYQKHVKTLIDLIGTGEKGPPSQKRIHLLHYAASIATNNKIAEEMVKLNGLAVLSKQLKETQHVDVRVKLARVMALMSLNSDVVDENINVCEPITILTEIIRENVKNSKLKLGLLPAVGEMLFLMASQDASKSENNENWTIPSMTYTVISRSCREGEDPVVNHVAAKTVENVVSVKGSHALKFVSNEMGQALWYLFKHSTVDALRCTAMSALCRIMWHNPQVFQSVIDTVGLTTVLTSLTLGISRVQQAVITMFGALIGSGVHINRFLQDKDFLQKIMRLFESPSTVIRAKAFIVLHELTKVSSDLLLAGCNARLVMYIERDSRRQTPREPRTETPETVAFLNQALDRLINSITDTLPNIIKEILGVLDSVSGRKHPSAQQSRQLKCNLPLLPVGLHLVTSQVFRNRVVNEQFLKDLGSLLSHVNNIENKETNIDASSEKMKAAIGATEFINTVMSILEGISQHPTIIIQYHQVVTETILPSLATLIKSSNVDTKVLSLRLFTEISSIYLSQDQYSNNTENKLDTQRLHQIITENLLSQFESILLDMDPLPSYALKLILSLLEQNTSFIKQFEDKGLIPVIFTVLQDNIDDDHQNNSFSTTMLSIVGIINCLVSHKQTNVQELYDQGMIDCITTLFFEVSGVCFDGEESGQDIKSATTMLQALLDTLYNILKYVSDIVRKALQSKKGGASTASKEAEWAEQLLMYNKPLTDLTSVLTQLLCYDDSDIYDITVKSLSLLVQLYGGEHKDSMSTENMEFYSNALKKADVKKQKILLRVIKRLVGTDSKHADSMKQHGQLLANTIKSLVQTASSHADVGMSSLAAEILKVTGHL</sequence>
<comment type="caution">
    <text evidence="3">The sequence shown here is derived from an EMBL/GenBank/DDBJ whole genome shotgun (WGS) entry which is preliminary data.</text>
</comment>
<feature type="compositionally biased region" description="Basic and acidic residues" evidence="1">
    <location>
        <begin position="328"/>
        <end position="339"/>
    </location>
</feature>
<dbReference type="EMBL" id="JAZGQO010000021">
    <property type="protein sequence ID" value="KAK6166743.1"/>
    <property type="molecule type" value="Genomic_DNA"/>
</dbReference>
<evidence type="ECO:0000313" key="4">
    <source>
        <dbReference type="Proteomes" id="UP001347796"/>
    </source>
</evidence>
<dbReference type="InterPro" id="IPR056981">
    <property type="entry name" value="HEAT_ULK4_RUNKEL"/>
</dbReference>
<dbReference type="PANTHER" id="PTHR46240">
    <property type="entry name" value="SER/THR PROTEIN KINASE ULK4"/>
    <property type="match status" value="1"/>
</dbReference>
<dbReference type="Proteomes" id="UP001347796">
    <property type="component" value="Unassembled WGS sequence"/>
</dbReference>
<keyword evidence="4" id="KW-1185">Reference proteome</keyword>
<dbReference type="SUPFAM" id="SSF56112">
    <property type="entry name" value="Protein kinase-like (PK-like)"/>
    <property type="match status" value="1"/>
</dbReference>
<dbReference type="Gene3D" id="1.25.10.10">
    <property type="entry name" value="Leucine-rich Repeat Variant"/>
    <property type="match status" value="2"/>
</dbReference>
<dbReference type="InterPro" id="IPR011009">
    <property type="entry name" value="Kinase-like_dom_sf"/>
</dbReference>
<feature type="domain" description="Protein kinase" evidence="2">
    <location>
        <begin position="4"/>
        <end position="280"/>
    </location>
</feature>
<dbReference type="Pfam" id="PF00069">
    <property type="entry name" value="Pkinase"/>
    <property type="match status" value="1"/>
</dbReference>
<accession>A0AAN8J0B6</accession>
<reference evidence="3 4" key="1">
    <citation type="submission" date="2024-01" db="EMBL/GenBank/DDBJ databases">
        <title>The genome of the rayed Mediterranean limpet Patella caerulea (Linnaeus, 1758).</title>
        <authorList>
            <person name="Anh-Thu Weber A."/>
            <person name="Halstead-Nussloch G."/>
        </authorList>
    </citation>
    <scope>NUCLEOTIDE SEQUENCE [LARGE SCALE GENOMIC DNA]</scope>
    <source>
        <strain evidence="3">AATW-2023a</strain>
        <tissue evidence="3">Whole specimen</tissue>
    </source>
</reference>
<dbReference type="GO" id="GO:0004672">
    <property type="term" value="F:protein kinase activity"/>
    <property type="evidence" value="ECO:0007669"/>
    <property type="project" value="InterPro"/>
</dbReference>
<organism evidence="3 4">
    <name type="scientific">Patella caerulea</name>
    <name type="common">Rayed Mediterranean limpet</name>
    <dbReference type="NCBI Taxonomy" id="87958"/>
    <lineage>
        <taxon>Eukaryota</taxon>
        <taxon>Metazoa</taxon>
        <taxon>Spiralia</taxon>
        <taxon>Lophotrochozoa</taxon>
        <taxon>Mollusca</taxon>
        <taxon>Gastropoda</taxon>
        <taxon>Patellogastropoda</taxon>
        <taxon>Patelloidea</taxon>
        <taxon>Patellidae</taxon>
        <taxon>Patella</taxon>
    </lineage>
</organism>
<dbReference type="InterPro" id="IPR045906">
    <property type="entry name" value="ULK4"/>
</dbReference>
<dbReference type="PANTHER" id="PTHR46240:SF1">
    <property type="entry name" value="SERINE_THREONINE-PROTEIN KINASE ULK4"/>
    <property type="match status" value="1"/>
</dbReference>
<dbReference type="CDD" id="cd14010">
    <property type="entry name" value="STKc_ULK4"/>
    <property type="match status" value="1"/>
</dbReference>
<dbReference type="InterPro" id="IPR016024">
    <property type="entry name" value="ARM-type_fold"/>
</dbReference>
<dbReference type="InterPro" id="IPR011989">
    <property type="entry name" value="ARM-like"/>
</dbReference>
<name>A0AAN8J0B6_PATCE</name>